<dbReference type="SUPFAM" id="SSF51366">
    <property type="entry name" value="Ribulose-phoshate binding barrel"/>
    <property type="match status" value="1"/>
</dbReference>
<reference evidence="3" key="1">
    <citation type="journal article" date="2019" name="Int. J. Syst. Evol. Microbiol.">
        <title>The Global Catalogue of Microorganisms (GCM) 10K type strain sequencing project: providing services to taxonomists for standard genome sequencing and annotation.</title>
        <authorList>
            <consortium name="The Broad Institute Genomics Platform"/>
            <consortium name="The Broad Institute Genome Sequencing Center for Infectious Disease"/>
            <person name="Wu L."/>
            <person name="Ma J."/>
        </authorList>
    </citation>
    <scope>NUCLEOTIDE SEQUENCE [LARGE SCALE GENOMIC DNA]</scope>
    <source>
        <strain evidence="3">JCM 12662</strain>
    </source>
</reference>
<comment type="caution">
    <text evidence="2">The sequence shown here is derived from an EMBL/GenBank/DDBJ whole genome shotgun (WGS) entry which is preliminary data.</text>
</comment>
<dbReference type="InterPro" id="IPR011060">
    <property type="entry name" value="RibuloseP-bd_barrel"/>
</dbReference>
<dbReference type="Pfam" id="PF25509">
    <property type="entry name" value="DUF7916"/>
    <property type="match status" value="1"/>
</dbReference>
<gene>
    <name evidence="2" type="ORF">GCM10008932_16070</name>
</gene>
<organism evidence="2 3">
    <name type="scientific">Alkalibacterium iburiense</name>
    <dbReference type="NCBI Taxonomy" id="290589"/>
    <lineage>
        <taxon>Bacteria</taxon>
        <taxon>Bacillati</taxon>
        <taxon>Bacillota</taxon>
        <taxon>Bacilli</taxon>
        <taxon>Lactobacillales</taxon>
        <taxon>Carnobacteriaceae</taxon>
        <taxon>Alkalibacterium</taxon>
    </lineage>
</organism>
<proteinExistence type="predicted"/>
<name>A0ABP3HA67_9LACT</name>
<evidence type="ECO:0000259" key="1">
    <source>
        <dbReference type="Pfam" id="PF25509"/>
    </source>
</evidence>
<dbReference type="Proteomes" id="UP001501166">
    <property type="component" value="Unassembled WGS sequence"/>
</dbReference>
<feature type="domain" description="DUF7916" evidence="1">
    <location>
        <begin position="5"/>
        <end position="296"/>
    </location>
</feature>
<sequence>MKRILDCYASDFKQMNSKELKQSILASEGRTVLSENIVTGAAADGLTNSEVARAAGADLILLNALDVYELYINGLDKTDQPIQRLKEMLGRPIGVNLEPIDVDADFNESRLSISKGRVASTDTFQRAEELGFDFVCLTGNPKTGVTNNELIHAVQLAKVQFSGLVMAGKMHQSGVAEEVMSVNVAEELIEAGVDVILMPAVGTVPGVNEETSKHIVRLAKKSGVLTMASIGTSQESADSATIRQIGLMSKMIGFDIHHIGDAGYAGIAPYENIIELSKTIRGNRHTLRRMADSVNR</sequence>
<dbReference type="EMBL" id="BAAACW010000103">
    <property type="protein sequence ID" value="GAA0364545.1"/>
    <property type="molecule type" value="Genomic_DNA"/>
</dbReference>
<dbReference type="RefSeq" id="WP_343755493.1">
    <property type="nucleotide sequence ID" value="NZ_BAAACW010000103.1"/>
</dbReference>
<keyword evidence="3" id="KW-1185">Reference proteome</keyword>
<evidence type="ECO:0000313" key="3">
    <source>
        <dbReference type="Proteomes" id="UP001501166"/>
    </source>
</evidence>
<protein>
    <recommendedName>
        <fullName evidence="1">DUF7916 domain-containing protein</fullName>
    </recommendedName>
</protein>
<accession>A0ABP3HA67</accession>
<evidence type="ECO:0000313" key="2">
    <source>
        <dbReference type="EMBL" id="GAA0364545.1"/>
    </source>
</evidence>
<dbReference type="InterPro" id="IPR057238">
    <property type="entry name" value="DUF7916"/>
</dbReference>